<dbReference type="PANTHER" id="PTHR24349">
    <property type="entry name" value="SERINE/THREONINE-PROTEIN KINASE"/>
    <property type="match status" value="1"/>
</dbReference>
<evidence type="ECO:0000256" key="7">
    <source>
        <dbReference type="PROSITE-ProRule" id="PRU10141"/>
    </source>
</evidence>
<comment type="caution">
    <text evidence="10">The sequence shown here is derived from an EMBL/GenBank/DDBJ whole genome shotgun (WGS) entry which is preliminary data.</text>
</comment>
<dbReference type="GO" id="GO:0004674">
    <property type="term" value="F:protein serine/threonine kinase activity"/>
    <property type="evidence" value="ECO:0007669"/>
    <property type="project" value="UniProtKB-KW"/>
</dbReference>
<evidence type="ECO:0000313" key="10">
    <source>
        <dbReference type="EMBL" id="KAK1367032.1"/>
    </source>
</evidence>
<evidence type="ECO:0000313" key="11">
    <source>
        <dbReference type="Proteomes" id="UP001237642"/>
    </source>
</evidence>
<dbReference type="InterPro" id="IPR011009">
    <property type="entry name" value="Kinase-like_dom_sf"/>
</dbReference>
<dbReference type="Gene3D" id="1.10.510.10">
    <property type="entry name" value="Transferase(Phosphotransferase) domain 1"/>
    <property type="match status" value="1"/>
</dbReference>
<dbReference type="SMART" id="SM00220">
    <property type="entry name" value="S_TKc"/>
    <property type="match status" value="1"/>
</dbReference>
<keyword evidence="2" id="KW-0723">Serine/threonine-protein kinase</keyword>
<feature type="compositionally biased region" description="Low complexity" evidence="8">
    <location>
        <begin position="321"/>
        <end position="330"/>
    </location>
</feature>
<feature type="domain" description="Protein kinase" evidence="9">
    <location>
        <begin position="1"/>
        <end position="269"/>
    </location>
</feature>
<evidence type="ECO:0000259" key="9">
    <source>
        <dbReference type="PROSITE" id="PS50011"/>
    </source>
</evidence>
<dbReference type="InterPro" id="IPR000719">
    <property type="entry name" value="Prot_kinase_dom"/>
</dbReference>
<sequence length="384" mass="41989">MRQKRKGSELLCTNEREVVGLTSDSEAVKSNLRCHYSLEDYARLKKRCKEDVENVETVESSRVRLVGRIAATAPACATSSSSGLLGRGIKRKIGCIDAATQMGRKNKIEDDYISGATIGKGKFGSVWLCRSKVTEEDFACKTLVKGEETVHRELADFGLAMRITNDQSLNGLAGSPAYVAPEVLLGNYSEKVDVWSAGVLLYALLAGVLPFKGDSLNDVFEAIKTVKLDFQAGIWEHVSKPARDLLERILTRDASARITADEVLTHPWILFYTERTLRTLSIKSKTKNQPGSHQLPVTKATPDLNKKIRDSSCADDDSSRDSSSASSSQESAEKDECGFVDALAVAISRVTISEPKRSRLCGPTSPIREQCSSNVTSNNLCKAF</sequence>
<evidence type="ECO:0000256" key="8">
    <source>
        <dbReference type="SAM" id="MobiDB-lite"/>
    </source>
</evidence>
<feature type="region of interest" description="Disordered" evidence="8">
    <location>
        <begin position="306"/>
        <end position="332"/>
    </location>
</feature>
<dbReference type="InterPro" id="IPR017441">
    <property type="entry name" value="Protein_kinase_ATP_BS"/>
</dbReference>
<feature type="compositionally biased region" description="Basic and acidic residues" evidence="8">
    <location>
        <begin position="306"/>
        <end position="320"/>
    </location>
</feature>
<reference evidence="10" key="1">
    <citation type="submission" date="2023-02" db="EMBL/GenBank/DDBJ databases">
        <title>Genome of toxic invasive species Heracleum sosnowskyi carries increased number of genes despite the absence of recent whole-genome duplications.</title>
        <authorList>
            <person name="Schelkunov M."/>
            <person name="Shtratnikova V."/>
            <person name="Makarenko M."/>
            <person name="Klepikova A."/>
            <person name="Omelchenko D."/>
            <person name="Novikova G."/>
            <person name="Obukhova E."/>
            <person name="Bogdanov V."/>
            <person name="Penin A."/>
            <person name="Logacheva M."/>
        </authorList>
    </citation>
    <scope>NUCLEOTIDE SEQUENCE</scope>
    <source>
        <strain evidence="10">Hsosn_3</strain>
        <tissue evidence="10">Leaf</tissue>
    </source>
</reference>
<dbReference type="AlphaFoldDB" id="A0AAD8HIW8"/>
<dbReference type="GO" id="GO:0005524">
    <property type="term" value="F:ATP binding"/>
    <property type="evidence" value="ECO:0007669"/>
    <property type="project" value="UniProtKB-UniRule"/>
</dbReference>
<dbReference type="Gene3D" id="3.30.200.20">
    <property type="entry name" value="Phosphorylase Kinase, domain 1"/>
    <property type="match status" value="1"/>
</dbReference>
<keyword evidence="5" id="KW-0418">Kinase</keyword>
<evidence type="ECO:0000256" key="2">
    <source>
        <dbReference type="ARBA" id="ARBA00022527"/>
    </source>
</evidence>
<dbReference type="EMBL" id="JAUIZM010000009">
    <property type="protein sequence ID" value="KAK1367032.1"/>
    <property type="molecule type" value="Genomic_DNA"/>
</dbReference>
<evidence type="ECO:0000256" key="3">
    <source>
        <dbReference type="ARBA" id="ARBA00022679"/>
    </source>
</evidence>
<reference evidence="10" key="2">
    <citation type="submission" date="2023-05" db="EMBL/GenBank/DDBJ databases">
        <authorList>
            <person name="Schelkunov M.I."/>
        </authorList>
    </citation>
    <scope>NUCLEOTIDE SEQUENCE</scope>
    <source>
        <strain evidence="10">Hsosn_3</strain>
        <tissue evidence="10">Leaf</tissue>
    </source>
</reference>
<dbReference type="PROSITE" id="PS50011">
    <property type="entry name" value="PROTEIN_KINASE_DOM"/>
    <property type="match status" value="1"/>
</dbReference>
<keyword evidence="4 7" id="KW-0547">Nucleotide-binding</keyword>
<dbReference type="SUPFAM" id="SSF56112">
    <property type="entry name" value="Protein kinase-like (PK-like)"/>
    <property type="match status" value="1"/>
</dbReference>
<accession>A0AAD8HIW8</accession>
<evidence type="ECO:0000256" key="1">
    <source>
        <dbReference type="ARBA" id="ARBA00005354"/>
    </source>
</evidence>
<feature type="binding site" evidence="7">
    <location>
        <position position="141"/>
    </location>
    <ligand>
        <name>ATP</name>
        <dbReference type="ChEBI" id="CHEBI:30616"/>
    </ligand>
</feature>
<dbReference type="PROSITE" id="PS00107">
    <property type="entry name" value="PROTEIN_KINASE_ATP"/>
    <property type="match status" value="1"/>
</dbReference>
<keyword evidence="11" id="KW-1185">Reference proteome</keyword>
<name>A0AAD8HIW8_9APIA</name>
<evidence type="ECO:0000256" key="4">
    <source>
        <dbReference type="ARBA" id="ARBA00022741"/>
    </source>
</evidence>
<proteinExistence type="inferred from homology"/>
<organism evidence="10 11">
    <name type="scientific">Heracleum sosnowskyi</name>
    <dbReference type="NCBI Taxonomy" id="360622"/>
    <lineage>
        <taxon>Eukaryota</taxon>
        <taxon>Viridiplantae</taxon>
        <taxon>Streptophyta</taxon>
        <taxon>Embryophyta</taxon>
        <taxon>Tracheophyta</taxon>
        <taxon>Spermatophyta</taxon>
        <taxon>Magnoliopsida</taxon>
        <taxon>eudicotyledons</taxon>
        <taxon>Gunneridae</taxon>
        <taxon>Pentapetalae</taxon>
        <taxon>asterids</taxon>
        <taxon>campanulids</taxon>
        <taxon>Apiales</taxon>
        <taxon>Apiaceae</taxon>
        <taxon>Apioideae</taxon>
        <taxon>apioid superclade</taxon>
        <taxon>Tordylieae</taxon>
        <taxon>Tordyliinae</taxon>
        <taxon>Heracleum</taxon>
    </lineage>
</organism>
<keyword evidence="3" id="KW-0808">Transferase</keyword>
<evidence type="ECO:0000256" key="5">
    <source>
        <dbReference type="ARBA" id="ARBA00022777"/>
    </source>
</evidence>
<protein>
    <recommendedName>
        <fullName evidence="9">Protein kinase domain-containing protein</fullName>
    </recommendedName>
</protein>
<keyword evidence="6 7" id="KW-0067">ATP-binding</keyword>
<comment type="similarity">
    <text evidence="1">Belongs to the protein kinase superfamily. CAMK Ser/Thr protein kinase family. CaMK subfamily.</text>
</comment>
<gene>
    <name evidence="10" type="ORF">POM88_042593</name>
</gene>
<dbReference type="Pfam" id="PF00069">
    <property type="entry name" value="Pkinase"/>
    <property type="match status" value="1"/>
</dbReference>
<dbReference type="Proteomes" id="UP001237642">
    <property type="component" value="Unassembled WGS sequence"/>
</dbReference>
<evidence type="ECO:0000256" key="6">
    <source>
        <dbReference type="ARBA" id="ARBA00022840"/>
    </source>
</evidence>
<dbReference type="InterPro" id="IPR050205">
    <property type="entry name" value="CDPK_Ser/Thr_kinases"/>
</dbReference>